<organism evidence="1 2">
    <name type="scientific">Clostridium perfringens</name>
    <dbReference type="NCBI Taxonomy" id="1502"/>
    <lineage>
        <taxon>Bacteria</taxon>
        <taxon>Bacillati</taxon>
        <taxon>Bacillota</taxon>
        <taxon>Clostridia</taxon>
        <taxon>Eubacteriales</taxon>
        <taxon>Clostridiaceae</taxon>
        <taxon>Clostridium</taxon>
    </lineage>
</organism>
<name>A0A2X2XUT4_CLOPF</name>
<dbReference type="AlphaFoldDB" id="A0A2X2XUT4"/>
<evidence type="ECO:0000313" key="2">
    <source>
        <dbReference type="Proteomes" id="UP000249986"/>
    </source>
</evidence>
<gene>
    <name evidence="1" type="ORF">NCTC10719_01181</name>
</gene>
<accession>A0A2X2XUT4</accession>
<dbReference type="Proteomes" id="UP000249986">
    <property type="component" value="Unassembled WGS sequence"/>
</dbReference>
<proteinExistence type="predicted"/>
<evidence type="ECO:0000313" key="1">
    <source>
        <dbReference type="EMBL" id="SQB59472.1"/>
    </source>
</evidence>
<dbReference type="EMBL" id="UAWG01000005">
    <property type="protein sequence ID" value="SQB59472.1"/>
    <property type="molecule type" value="Genomic_DNA"/>
</dbReference>
<dbReference type="RefSeq" id="WP_111926194.1">
    <property type="nucleotide sequence ID" value="NZ_JAALNA010000096.1"/>
</dbReference>
<evidence type="ECO:0008006" key="3">
    <source>
        <dbReference type="Google" id="ProtNLM"/>
    </source>
</evidence>
<reference evidence="1 2" key="1">
    <citation type="submission" date="2018-06" db="EMBL/GenBank/DDBJ databases">
        <authorList>
            <consortium name="Pathogen Informatics"/>
            <person name="Doyle S."/>
        </authorList>
    </citation>
    <scope>NUCLEOTIDE SEQUENCE [LARGE SCALE GENOMIC DNA]</scope>
    <source>
        <strain evidence="1 2">NCTC10719</strain>
    </source>
</reference>
<sequence>MHEELNNVELNRLAKVGASDSNGDISTHSIATSIVASVMYCSPSISTITTVVSAVSTVVSAASTVFGCGKEK</sequence>
<protein>
    <recommendedName>
        <fullName evidence="3">Type 2 lantibiotic</fullName>
    </recommendedName>
</protein>